<organism evidence="1 2">
    <name type="scientific">Candidatus Enterovibrio escicola</name>
    <dbReference type="NCBI Taxonomy" id="1927127"/>
    <lineage>
        <taxon>Bacteria</taxon>
        <taxon>Pseudomonadati</taxon>
        <taxon>Pseudomonadota</taxon>
        <taxon>Gammaproteobacteria</taxon>
        <taxon>Vibrionales</taxon>
        <taxon>Vibrionaceae</taxon>
        <taxon>Enterovibrio</taxon>
    </lineage>
</organism>
<keyword evidence="2" id="KW-1185">Reference proteome</keyword>
<name>A0A2A5T377_9GAMM</name>
<comment type="caution">
    <text evidence="1">The sequence shown here is derived from an EMBL/GenBank/DDBJ whole genome shotgun (WGS) entry which is preliminary data.</text>
</comment>
<dbReference type="EMBL" id="NBYY01000016">
    <property type="protein sequence ID" value="PCS22568.1"/>
    <property type="molecule type" value="Genomic_DNA"/>
</dbReference>
<accession>A0A2A5T377</accession>
<proteinExistence type="predicted"/>
<sequence>MLCFAVFHFGQDIAIVLVIGDPTPPESVLFLLDRPKTYVTL</sequence>
<dbReference type="Proteomes" id="UP000219020">
    <property type="component" value="Unassembled WGS sequence"/>
</dbReference>
<evidence type="ECO:0000313" key="2">
    <source>
        <dbReference type="Proteomes" id="UP000219020"/>
    </source>
</evidence>
<gene>
    <name evidence="1" type="ORF">BTN49_1789</name>
</gene>
<dbReference type="AlphaFoldDB" id="A0A2A5T377"/>
<protein>
    <submittedName>
        <fullName evidence="1">Uncharacterized protein</fullName>
    </submittedName>
</protein>
<evidence type="ECO:0000313" key="1">
    <source>
        <dbReference type="EMBL" id="PCS22568.1"/>
    </source>
</evidence>
<reference evidence="2" key="1">
    <citation type="submission" date="2017-04" db="EMBL/GenBank/DDBJ databases">
        <title>Genome evolution of the luminous symbionts of deep sea anglerfish.</title>
        <authorList>
            <person name="Hendry T.A."/>
        </authorList>
    </citation>
    <scope>NUCLEOTIDE SEQUENCE [LARGE SCALE GENOMIC DNA]</scope>
</reference>